<dbReference type="PRINTS" id="PR00038">
    <property type="entry name" value="HTHLUXR"/>
</dbReference>
<dbReference type="SUPFAM" id="SSF46894">
    <property type="entry name" value="C-terminal effector domain of the bipartite response regulators"/>
    <property type="match status" value="1"/>
</dbReference>
<dbReference type="EMBL" id="NEVR01000004">
    <property type="protein sequence ID" value="OZI58957.1"/>
    <property type="molecule type" value="Genomic_DNA"/>
</dbReference>
<dbReference type="InterPro" id="IPR016032">
    <property type="entry name" value="Sig_transdc_resp-reg_C-effctor"/>
</dbReference>
<evidence type="ECO:0000259" key="5">
    <source>
        <dbReference type="PROSITE" id="PS50110"/>
    </source>
</evidence>
<dbReference type="InterPro" id="IPR058245">
    <property type="entry name" value="NreC/VraR/RcsB-like_REC"/>
</dbReference>
<keyword evidence="7" id="KW-1185">Reference proteome</keyword>
<dbReference type="PANTHER" id="PTHR43214:SF17">
    <property type="entry name" value="TRANSCRIPTIONAL REGULATORY PROTEIN RCSB"/>
    <property type="match status" value="1"/>
</dbReference>
<evidence type="ECO:0000313" key="7">
    <source>
        <dbReference type="Proteomes" id="UP000216354"/>
    </source>
</evidence>
<dbReference type="InterPro" id="IPR011006">
    <property type="entry name" value="CheY-like_superfamily"/>
</dbReference>
<protein>
    <submittedName>
        <fullName evidence="6">DNA-binding response regulator</fullName>
    </submittedName>
</protein>
<feature type="modified residue" description="4-aspartylphosphate" evidence="3">
    <location>
        <position position="87"/>
    </location>
</feature>
<organism evidence="6 7">
    <name type="scientific">Bordetella genomosp. 1</name>
    <dbReference type="NCBI Taxonomy" id="1395607"/>
    <lineage>
        <taxon>Bacteria</taxon>
        <taxon>Pseudomonadati</taxon>
        <taxon>Pseudomonadota</taxon>
        <taxon>Betaproteobacteria</taxon>
        <taxon>Burkholderiales</taxon>
        <taxon>Alcaligenaceae</taxon>
        <taxon>Bordetella</taxon>
    </lineage>
</organism>
<name>A0ABX4EZS3_9BORD</name>
<accession>A0ABX4EZS3</accession>
<dbReference type="Gene3D" id="1.10.10.10">
    <property type="entry name" value="Winged helix-like DNA-binding domain superfamily/Winged helix DNA-binding domain"/>
    <property type="match status" value="1"/>
</dbReference>
<feature type="domain" description="HTH luxR-type" evidence="4">
    <location>
        <begin position="173"/>
        <end position="238"/>
    </location>
</feature>
<evidence type="ECO:0000256" key="2">
    <source>
        <dbReference type="ARBA" id="ARBA00023125"/>
    </source>
</evidence>
<proteinExistence type="predicted"/>
<dbReference type="Pfam" id="PF00072">
    <property type="entry name" value="Response_reg"/>
    <property type="match status" value="1"/>
</dbReference>
<dbReference type="InterPro" id="IPR039420">
    <property type="entry name" value="WalR-like"/>
</dbReference>
<dbReference type="SUPFAM" id="SSF52172">
    <property type="entry name" value="CheY-like"/>
    <property type="match status" value="1"/>
</dbReference>
<sequence>MAMSVTTVPDVFSDPNIGNAPYSVRRHTLSPRPKIRVVILDDHPATVLGLASYLRTLTDLDVRWAETRADQLNNFLRQHPCDVAVVDFYLPGQQSDGPNLIRRLKRLYPGMAVIVCSAGRQDETEFAAFQAGANAYLPKLAPVEFLPELIRRTSADKHTFVGWKNGRSLAANPVHPEDRLTRAELEILRQISQSQSVTQVAKRLSRSKKTVSTHKRRAMKKLGLPDDLALALYLKEKFQRDVY</sequence>
<reference evidence="6 7" key="1">
    <citation type="submission" date="2017-05" db="EMBL/GenBank/DDBJ databases">
        <title>Complete and WGS of Bordetella genogroups.</title>
        <authorList>
            <person name="Spilker T."/>
            <person name="Lipuma J."/>
        </authorList>
    </citation>
    <scope>NUCLEOTIDE SEQUENCE [LARGE SCALE GENOMIC DNA]</scope>
    <source>
        <strain evidence="6 7">AU9795</strain>
    </source>
</reference>
<dbReference type="Proteomes" id="UP000216354">
    <property type="component" value="Unassembled WGS sequence"/>
</dbReference>
<dbReference type="InterPro" id="IPR036388">
    <property type="entry name" value="WH-like_DNA-bd_sf"/>
</dbReference>
<gene>
    <name evidence="6" type="ORF">CAL27_20040</name>
</gene>
<comment type="caution">
    <text evidence="6">The sequence shown here is derived from an EMBL/GenBank/DDBJ whole genome shotgun (WGS) entry which is preliminary data.</text>
</comment>
<keyword evidence="2 6" id="KW-0238">DNA-binding</keyword>
<dbReference type="CDD" id="cd06170">
    <property type="entry name" value="LuxR_C_like"/>
    <property type="match status" value="1"/>
</dbReference>
<feature type="domain" description="Response regulatory" evidence="5">
    <location>
        <begin position="36"/>
        <end position="154"/>
    </location>
</feature>
<keyword evidence="1 3" id="KW-0597">Phosphoprotein</keyword>
<dbReference type="Pfam" id="PF00196">
    <property type="entry name" value="GerE"/>
    <property type="match status" value="1"/>
</dbReference>
<evidence type="ECO:0000256" key="1">
    <source>
        <dbReference type="ARBA" id="ARBA00022553"/>
    </source>
</evidence>
<dbReference type="InterPro" id="IPR000792">
    <property type="entry name" value="Tscrpt_reg_LuxR_C"/>
</dbReference>
<dbReference type="PROSITE" id="PS50110">
    <property type="entry name" value="RESPONSE_REGULATORY"/>
    <property type="match status" value="1"/>
</dbReference>
<dbReference type="Gene3D" id="3.40.50.2300">
    <property type="match status" value="1"/>
</dbReference>
<dbReference type="SMART" id="SM00448">
    <property type="entry name" value="REC"/>
    <property type="match status" value="1"/>
</dbReference>
<dbReference type="CDD" id="cd17535">
    <property type="entry name" value="REC_NarL-like"/>
    <property type="match status" value="1"/>
</dbReference>
<dbReference type="PROSITE" id="PS50043">
    <property type="entry name" value="HTH_LUXR_2"/>
    <property type="match status" value="1"/>
</dbReference>
<dbReference type="InterPro" id="IPR001789">
    <property type="entry name" value="Sig_transdc_resp-reg_receiver"/>
</dbReference>
<evidence type="ECO:0000313" key="6">
    <source>
        <dbReference type="EMBL" id="OZI58957.1"/>
    </source>
</evidence>
<dbReference type="GO" id="GO:0003677">
    <property type="term" value="F:DNA binding"/>
    <property type="evidence" value="ECO:0007669"/>
    <property type="project" value="UniProtKB-KW"/>
</dbReference>
<dbReference type="PANTHER" id="PTHR43214">
    <property type="entry name" value="TWO-COMPONENT RESPONSE REGULATOR"/>
    <property type="match status" value="1"/>
</dbReference>
<dbReference type="SMART" id="SM00421">
    <property type="entry name" value="HTH_LUXR"/>
    <property type="match status" value="1"/>
</dbReference>
<evidence type="ECO:0000256" key="3">
    <source>
        <dbReference type="PROSITE-ProRule" id="PRU00169"/>
    </source>
</evidence>
<evidence type="ECO:0000259" key="4">
    <source>
        <dbReference type="PROSITE" id="PS50043"/>
    </source>
</evidence>